<dbReference type="InterPro" id="IPR009075">
    <property type="entry name" value="AcylCo_DH/oxidase_C"/>
</dbReference>
<dbReference type="Gene3D" id="2.40.110.10">
    <property type="entry name" value="Butyryl-CoA Dehydrogenase, subunit A, domain 2"/>
    <property type="match status" value="1"/>
</dbReference>
<evidence type="ECO:0000256" key="3">
    <source>
        <dbReference type="ARBA" id="ARBA00022630"/>
    </source>
</evidence>
<evidence type="ECO:0000259" key="6">
    <source>
        <dbReference type="Pfam" id="PF00441"/>
    </source>
</evidence>
<evidence type="ECO:0000313" key="8">
    <source>
        <dbReference type="EMBL" id="POF33898.1"/>
    </source>
</evidence>
<comment type="similarity">
    <text evidence="2">Belongs to the acyl-CoA dehydrogenase family.</text>
</comment>
<feature type="domain" description="Acyl-CoA dehydrogenase/oxidase C-terminal" evidence="6">
    <location>
        <begin position="230"/>
        <end position="348"/>
    </location>
</feature>
<gene>
    <name evidence="8" type="ORF">CLV41_101347</name>
</gene>
<evidence type="ECO:0000256" key="1">
    <source>
        <dbReference type="ARBA" id="ARBA00001974"/>
    </source>
</evidence>
<comment type="caution">
    <text evidence="8">The sequence shown here is derived from an EMBL/GenBank/DDBJ whole genome shotgun (WGS) entry which is preliminary data.</text>
</comment>
<dbReference type="Pfam" id="PF00441">
    <property type="entry name" value="Acyl-CoA_dh_1"/>
    <property type="match status" value="1"/>
</dbReference>
<keyword evidence="3" id="KW-0285">Flavoprotein</keyword>
<sequence length="361" mass="38516">MIDFKLPDEETLLLKATAERFIADHYELALRNEMLTASAGQLPAHWGEMAELGWLAAPVSEEAGGLGLTPRQVVPFMSVLGAGLVLEPIGPVVMHCAPTLARALPSDKAAAALAPVLAGESIELIAAGPANAPIRATREGDDLVLTGSVPLLIGGAQAAAFWVVAECEGAPLLVRVPAGEASVEAYRVVDGQSAARVSFKGVRRAAPEAIAGCEEALAYGNDLAMVGKLAELAGLIDRLYRETLEYMKLREQFGRPIGRFQVIQHRMADMFIKREEAQSMVFLAAEAMASDDTAFRSKLVCAAQVKIYDNARAVLRDAVQLHGGMGVTDELPVGHMVKRLLLLTRLDGGRMAGLRRFRAAA</sequence>
<dbReference type="PANTHER" id="PTHR43884:SF20">
    <property type="entry name" value="ACYL-COA DEHYDROGENASE FADE28"/>
    <property type="match status" value="1"/>
</dbReference>
<evidence type="ECO:0000259" key="7">
    <source>
        <dbReference type="Pfam" id="PF02771"/>
    </source>
</evidence>
<proteinExistence type="inferred from homology"/>
<accession>A0A2S3V1S7</accession>
<dbReference type="Gene3D" id="1.20.140.10">
    <property type="entry name" value="Butyryl-CoA Dehydrogenase, subunit A, domain 3"/>
    <property type="match status" value="1"/>
</dbReference>
<dbReference type="Pfam" id="PF02771">
    <property type="entry name" value="Acyl-CoA_dh_N"/>
    <property type="match status" value="1"/>
</dbReference>
<dbReference type="EMBL" id="PPCN01000001">
    <property type="protein sequence ID" value="POF33898.1"/>
    <property type="molecule type" value="Genomic_DNA"/>
</dbReference>
<dbReference type="Gene3D" id="1.10.540.10">
    <property type="entry name" value="Acyl-CoA dehydrogenase/oxidase, N-terminal domain"/>
    <property type="match status" value="1"/>
</dbReference>
<evidence type="ECO:0000313" key="9">
    <source>
        <dbReference type="Proteomes" id="UP000236959"/>
    </source>
</evidence>
<dbReference type="OrthoDB" id="7328575at2"/>
<dbReference type="GO" id="GO:0003995">
    <property type="term" value="F:acyl-CoA dehydrogenase activity"/>
    <property type="evidence" value="ECO:0007669"/>
    <property type="project" value="TreeGrafter"/>
</dbReference>
<dbReference type="InterPro" id="IPR009100">
    <property type="entry name" value="AcylCoA_DH/oxidase_NM_dom_sf"/>
</dbReference>
<dbReference type="RefSeq" id="WP_103220547.1">
    <property type="nucleotide sequence ID" value="NZ_PPCN01000001.1"/>
</dbReference>
<dbReference type="AlphaFoldDB" id="A0A2S3V1S7"/>
<evidence type="ECO:0000256" key="4">
    <source>
        <dbReference type="ARBA" id="ARBA00022827"/>
    </source>
</evidence>
<dbReference type="Proteomes" id="UP000236959">
    <property type="component" value="Unassembled WGS sequence"/>
</dbReference>
<dbReference type="SUPFAM" id="SSF56645">
    <property type="entry name" value="Acyl-CoA dehydrogenase NM domain-like"/>
    <property type="match status" value="1"/>
</dbReference>
<dbReference type="InterPro" id="IPR046373">
    <property type="entry name" value="Acyl-CoA_Oxase/DH_mid-dom_sf"/>
</dbReference>
<comment type="cofactor">
    <cofactor evidence="1">
        <name>FAD</name>
        <dbReference type="ChEBI" id="CHEBI:57692"/>
    </cofactor>
</comment>
<dbReference type="InterPro" id="IPR013786">
    <property type="entry name" value="AcylCoA_DH/ox_N"/>
</dbReference>
<keyword evidence="4" id="KW-0274">FAD</keyword>
<organism evidence="8 9">
    <name type="scientific">Roseibium marinum</name>
    <dbReference type="NCBI Taxonomy" id="281252"/>
    <lineage>
        <taxon>Bacteria</taxon>
        <taxon>Pseudomonadati</taxon>
        <taxon>Pseudomonadota</taxon>
        <taxon>Alphaproteobacteria</taxon>
        <taxon>Hyphomicrobiales</taxon>
        <taxon>Stappiaceae</taxon>
        <taxon>Roseibium</taxon>
    </lineage>
</organism>
<evidence type="ECO:0000256" key="5">
    <source>
        <dbReference type="ARBA" id="ARBA00023002"/>
    </source>
</evidence>
<dbReference type="GO" id="GO:0050660">
    <property type="term" value="F:flavin adenine dinucleotide binding"/>
    <property type="evidence" value="ECO:0007669"/>
    <property type="project" value="InterPro"/>
</dbReference>
<evidence type="ECO:0000256" key="2">
    <source>
        <dbReference type="ARBA" id="ARBA00009347"/>
    </source>
</evidence>
<keyword evidence="9" id="KW-1185">Reference proteome</keyword>
<name>A0A2S3V1S7_9HYPH</name>
<dbReference type="SUPFAM" id="SSF47203">
    <property type="entry name" value="Acyl-CoA dehydrogenase C-terminal domain-like"/>
    <property type="match status" value="1"/>
</dbReference>
<keyword evidence="5" id="KW-0560">Oxidoreductase</keyword>
<feature type="domain" description="Acyl-CoA dehydrogenase/oxidase N-terminal" evidence="7">
    <location>
        <begin position="9"/>
        <end position="85"/>
    </location>
</feature>
<dbReference type="InterPro" id="IPR036250">
    <property type="entry name" value="AcylCo_DH-like_C"/>
</dbReference>
<dbReference type="InterPro" id="IPR037069">
    <property type="entry name" value="AcylCoA_DH/ox_N_sf"/>
</dbReference>
<dbReference type="PANTHER" id="PTHR43884">
    <property type="entry name" value="ACYL-COA DEHYDROGENASE"/>
    <property type="match status" value="1"/>
</dbReference>
<protein>
    <submittedName>
        <fullName evidence="8">Alkylation response protein AidB-like acyl-CoA dehydrogenase</fullName>
    </submittedName>
</protein>
<reference evidence="8 9" key="1">
    <citation type="submission" date="2018-01" db="EMBL/GenBank/DDBJ databases">
        <title>Genomic Encyclopedia of Archaeal and Bacterial Type Strains, Phase II (KMG-II): from individual species to whole genera.</title>
        <authorList>
            <person name="Goeker M."/>
        </authorList>
    </citation>
    <scope>NUCLEOTIDE SEQUENCE [LARGE SCALE GENOMIC DNA]</scope>
    <source>
        <strain evidence="8 9">DSM 17023</strain>
    </source>
</reference>